<dbReference type="EMBL" id="CAJVPT010034901">
    <property type="protein sequence ID" value="CAG8709500.1"/>
    <property type="molecule type" value="Genomic_DNA"/>
</dbReference>
<evidence type="ECO:0000313" key="2">
    <source>
        <dbReference type="Proteomes" id="UP000789525"/>
    </source>
</evidence>
<feature type="non-terminal residue" evidence="1">
    <location>
        <position position="150"/>
    </location>
</feature>
<gene>
    <name evidence="1" type="ORF">ACOLOM_LOCUS10593</name>
</gene>
<evidence type="ECO:0000313" key="1">
    <source>
        <dbReference type="EMBL" id="CAG8709500.1"/>
    </source>
</evidence>
<accession>A0ACA9PHH2</accession>
<dbReference type="Proteomes" id="UP000789525">
    <property type="component" value="Unassembled WGS sequence"/>
</dbReference>
<reference evidence="1" key="1">
    <citation type="submission" date="2021-06" db="EMBL/GenBank/DDBJ databases">
        <authorList>
            <person name="Kallberg Y."/>
            <person name="Tangrot J."/>
            <person name="Rosling A."/>
        </authorList>
    </citation>
    <scope>NUCLEOTIDE SEQUENCE</scope>
    <source>
        <strain evidence="1">CL356</strain>
    </source>
</reference>
<organism evidence="1 2">
    <name type="scientific">Acaulospora colombiana</name>
    <dbReference type="NCBI Taxonomy" id="27376"/>
    <lineage>
        <taxon>Eukaryota</taxon>
        <taxon>Fungi</taxon>
        <taxon>Fungi incertae sedis</taxon>
        <taxon>Mucoromycota</taxon>
        <taxon>Glomeromycotina</taxon>
        <taxon>Glomeromycetes</taxon>
        <taxon>Diversisporales</taxon>
        <taxon>Acaulosporaceae</taxon>
        <taxon>Acaulospora</taxon>
    </lineage>
</organism>
<comment type="caution">
    <text evidence="1">The sequence shown here is derived from an EMBL/GenBank/DDBJ whole genome shotgun (WGS) entry which is preliminary data.</text>
</comment>
<proteinExistence type="predicted"/>
<protein>
    <submittedName>
        <fullName evidence="1">1171_t:CDS:1</fullName>
    </submittedName>
</protein>
<keyword evidence="2" id="KW-1185">Reference proteome</keyword>
<name>A0ACA9PHH2_9GLOM</name>
<sequence>MSAQPQIPYPVSQTDKRPSQSPHSSSLSPDALKRTNNPSYSLDSTISANPTTNSAYSGTATDAMIGPSAPWDPNNPTVPSYPSEETYLARYHSQAYHDRNADESRNSTSTGPYSTAMYALSPESLHSNGSPQAMGANIPHQQQQPYYTTP</sequence>